<feature type="region of interest" description="Disordered" evidence="6">
    <location>
        <begin position="94"/>
        <end position="114"/>
    </location>
</feature>
<feature type="compositionally biased region" description="Acidic residues" evidence="6">
    <location>
        <begin position="4255"/>
        <end position="4270"/>
    </location>
</feature>
<feature type="compositionally biased region" description="Basic and acidic residues" evidence="6">
    <location>
        <begin position="485"/>
        <end position="501"/>
    </location>
</feature>
<feature type="compositionally biased region" description="Basic and acidic residues" evidence="6">
    <location>
        <begin position="1004"/>
        <end position="1020"/>
    </location>
</feature>
<evidence type="ECO:0000259" key="7">
    <source>
        <dbReference type="PROSITE" id="PS50309"/>
    </source>
</evidence>
<feature type="compositionally biased region" description="Basic and acidic residues" evidence="6">
    <location>
        <begin position="4074"/>
        <end position="4091"/>
    </location>
</feature>
<feature type="compositionally biased region" description="Basic and acidic residues" evidence="6">
    <location>
        <begin position="3987"/>
        <end position="4005"/>
    </location>
</feature>
<feature type="compositionally biased region" description="Polar residues" evidence="6">
    <location>
        <begin position="1530"/>
        <end position="1539"/>
    </location>
</feature>
<feature type="compositionally biased region" description="Acidic residues" evidence="6">
    <location>
        <begin position="2340"/>
        <end position="2349"/>
    </location>
</feature>
<feature type="compositionally biased region" description="Acidic residues" evidence="6">
    <location>
        <begin position="3737"/>
        <end position="3749"/>
    </location>
</feature>
<feature type="region of interest" description="Disordered" evidence="6">
    <location>
        <begin position="2154"/>
        <end position="2609"/>
    </location>
</feature>
<feature type="compositionally biased region" description="Basic and acidic residues" evidence="6">
    <location>
        <begin position="3293"/>
        <end position="3303"/>
    </location>
</feature>
<reference evidence="8 9" key="1">
    <citation type="submission" date="2022-01" db="EMBL/GenBank/DDBJ databases">
        <title>A high-quality chromosome-level genome assembly of rohu carp, Labeo rohita.</title>
        <authorList>
            <person name="Arick M.A. II"/>
            <person name="Hsu C.-Y."/>
            <person name="Magbanua Z."/>
            <person name="Pechanova O."/>
            <person name="Grover C."/>
            <person name="Miller E."/>
            <person name="Thrash A."/>
            <person name="Ezzel L."/>
            <person name="Alam S."/>
            <person name="Benzie J."/>
            <person name="Hamilton M."/>
            <person name="Karsi A."/>
            <person name="Lawrence M.L."/>
            <person name="Peterson D.G."/>
        </authorList>
    </citation>
    <scope>NUCLEOTIDE SEQUENCE [LARGE SCALE GENOMIC DNA]</scope>
    <source>
        <strain evidence="9">BAU-BD-2019</strain>
        <tissue evidence="8">Blood</tissue>
    </source>
</reference>
<evidence type="ECO:0000313" key="9">
    <source>
        <dbReference type="Proteomes" id="UP000830375"/>
    </source>
</evidence>
<feature type="compositionally biased region" description="Acidic residues" evidence="6">
    <location>
        <begin position="3478"/>
        <end position="3493"/>
    </location>
</feature>
<feature type="compositionally biased region" description="Basic and acidic residues" evidence="6">
    <location>
        <begin position="3724"/>
        <end position="3734"/>
    </location>
</feature>
<feature type="compositionally biased region" description="Basic and acidic residues" evidence="6">
    <location>
        <begin position="4370"/>
        <end position="4382"/>
    </location>
</feature>
<gene>
    <name evidence="8" type="ORF">H4Q32_014661</name>
</gene>
<feature type="compositionally biased region" description="Basic and acidic residues" evidence="6">
    <location>
        <begin position="3593"/>
        <end position="3603"/>
    </location>
</feature>
<feature type="region of interest" description="Disordered" evidence="6">
    <location>
        <begin position="2635"/>
        <end position="2685"/>
    </location>
</feature>
<evidence type="ECO:0000256" key="4">
    <source>
        <dbReference type="ARBA" id="ARBA00022737"/>
    </source>
</evidence>
<feature type="compositionally biased region" description="Basic and acidic residues" evidence="6">
    <location>
        <begin position="1474"/>
        <end position="1483"/>
    </location>
</feature>
<feature type="region of interest" description="Disordered" evidence="6">
    <location>
        <begin position="556"/>
        <end position="630"/>
    </location>
</feature>
<feature type="compositionally biased region" description="Polar residues" evidence="6">
    <location>
        <begin position="1106"/>
        <end position="1133"/>
    </location>
</feature>
<evidence type="ECO:0000256" key="2">
    <source>
        <dbReference type="ARBA" id="ARBA00004496"/>
    </source>
</evidence>
<feature type="compositionally biased region" description="Polar residues" evidence="6">
    <location>
        <begin position="928"/>
        <end position="937"/>
    </location>
</feature>
<feature type="domain" description="Doublecortin" evidence="7">
    <location>
        <begin position="117"/>
        <end position="196"/>
    </location>
</feature>
<feature type="compositionally biased region" description="Low complexity" evidence="6">
    <location>
        <begin position="2394"/>
        <end position="2405"/>
    </location>
</feature>
<feature type="compositionally biased region" description="Acidic residues" evidence="6">
    <location>
        <begin position="4060"/>
        <end position="4073"/>
    </location>
</feature>
<feature type="compositionally biased region" description="Low complexity" evidence="6">
    <location>
        <begin position="1768"/>
        <end position="1783"/>
    </location>
</feature>
<feature type="compositionally biased region" description="Low complexity" evidence="6">
    <location>
        <begin position="1632"/>
        <end position="1647"/>
    </location>
</feature>
<keyword evidence="5" id="KW-0966">Cell projection</keyword>
<feature type="compositionally biased region" description="Polar residues" evidence="6">
    <location>
        <begin position="2201"/>
        <end position="2231"/>
    </location>
</feature>
<feature type="compositionally biased region" description="Acidic residues" evidence="6">
    <location>
        <begin position="3772"/>
        <end position="3789"/>
    </location>
</feature>
<feature type="compositionally biased region" description="Low complexity" evidence="6">
    <location>
        <begin position="3756"/>
        <end position="3771"/>
    </location>
</feature>
<feature type="compositionally biased region" description="Low complexity" evidence="6">
    <location>
        <begin position="1174"/>
        <end position="1194"/>
    </location>
</feature>
<feature type="compositionally biased region" description="Polar residues" evidence="6">
    <location>
        <begin position="1999"/>
        <end position="2013"/>
    </location>
</feature>
<feature type="compositionally biased region" description="Acidic residues" evidence="6">
    <location>
        <begin position="3442"/>
        <end position="3459"/>
    </location>
</feature>
<feature type="compositionally biased region" description="Polar residues" evidence="6">
    <location>
        <begin position="1241"/>
        <end position="1250"/>
    </location>
</feature>
<feature type="compositionally biased region" description="Basic and acidic residues" evidence="6">
    <location>
        <begin position="1304"/>
        <end position="1314"/>
    </location>
</feature>
<feature type="compositionally biased region" description="Low complexity" evidence="6">
    <location>
        <begin position="3625"/>
        <end position="3640"/>
    </location>
</feature>
<feature type="compositionally biased region" description="Acidic residues" evidence="6">
    <location>
        <begin position="4319"/>
        <end position="4334"/>
    </location>
</feature>
<feature type="compositionally biased region" description="Basic and acidic residues" evidence="6">
    <location>
        <begin position="748"/>
        <end position="758"/>
    </location>
</feature>
<feature type="region of interest" description="Disordered" evidence="6">
    <location>
        <begin position="4301"/>
        <end position="4419"/>
    </location>
</feature>
<feature type="compositionally biased region" description="Low complexity" evidence="6">
    <location>
        <begin position="1142"/>
        <end position="1153"/>
    </location>
</feature>
<feature type="compositionally biased region" description="Acidic residues" evidence="6">
    <location>
        <begin position="4354"/>
        <end position="4369"/>
    </location>
</feature>
<feature type="compositionally biased region" description="Low complexity" evidence="6">
    <location>
        <begin position="1025"/>
        <end position="1034"/>
    </location>
</feature>
<dbReference type="SUPFAM" id="SSF89837">
    <property type="entry name" value="Doublecortin (DC)"/>
    <property type="match status" value="1"/>
</dbReference>
<dbReference type="InterPro" id="IPR036572">
    <property type="entry name" value="Doublecortin_dom_sf"/>
</dbReference>
<feature type="compositionally biased region" description="Basic and acidic residues" evidence="6">
    <location>
        <begin position="2131"/>
        <end position="2142"/>
    </location>
</feature>
<feature type="compositionally biased region" description="Polar residues" evidence="6">
    <location>
        <begin position="2483"/>
        <end position="2494"/>
    </location>
</feature>
<evidence type="ECO:0000256" key="5">
    <source>
        <dbReference type="ARBA" id="ARBA00023273"/>
    </source>
</evidence>
<feature type="region of interest" description="Disordered" evidence="6">
    <location>
        <begin position="2884"/>
        <end position="2909"/>
    </location>
</feature>
<accession>A0ABQ8LPM2</accession>
<dbReference type="PROSITE" id="PS50309">
    <property type="entry name" value="DC"/>
    <property type="match status" value="1"/>
</dbReference>
<feature type="compositionally biased region" description="Polar residues" evidence="6">
    <location>
        <begin position="2322"/>
        <end position="2333"/>
    </location>
</feature>
<feature type="compositionally biased region" description="Acidic residues" evidence="6">
    <location>
        <begin position="4199"/>
        <end position="4216"/>
    </location>
</feature>
<dbReference type="EMBL" id="JACTAM010000020">
    <property type="protein sequence ID" value="KAI2651882.1"/>
    <property type="molecule type" value="Genomic_DNA"/>
</dbReference>
<feature type="region of interest" description="Disordered" evidence="6">
    <location>
        <begin position="2932"/>
        <end position="3036"/>
    </location>
</feature>
<feature type="compositionally biased region" description="Acidic residues" evidence="6">
    <location>
        <begin position="3502"/>
        <end position="3527"/>
    </location>
</feature>
<feature type="region of interest" description="Disordered" evidence="6">
    <location>
        <begin position="2759"/>
        <end position="2785"/>
    </location>
</feature>
<feature type="compositionally biased region" description="Polar residues" evidence="6">
    <location>
        <begin position="1666"/>
        <end position="1675"/>
    </location>
</feature>
<feature type="compositionally biased region" description="Polar residues" evidence="6">
    <location>
        <begin position="2886"/>
        <end position="2909"/>
    </location>
</feature>
<feature type="compositionally biased region" description="Low complexity" evidence="6">
    <location>
        <begin position="685"/>
        <end position="695"/>
    </location>
</feature>
<feature type="region of interest" description="Disordered" evidence="6">
    <location>
        <begin position="644"/>
        <end position="2142"/>
    </location>
</feature>
<evidence type="ECO:0000256" key="1">
    <source>
        <dbReference type="ARBA" id="ARBA00004316"/>
    </source>
</evidence>
<feature type="compositionally biased region" description="Basic and acidic residues" evidence="6">
    <location>
        <begin position="2471"/>
        <end position="2482"/>
    </location>
</feature>
<feature type="compositionally biased region" description="Acidic residues" evidence="6">
    <location>
        <begin position="3803"/>
        <end position="3822"/>
    </location>
</feature>
<comment type="caution">
    <text evidence="8">The sequence shown here is derived from an EMBL/GenBank/DDBJ whole genome shotgun (WGS) entry which is preliminary data.</text>
</comment>
<feature type="compositionally biased region" description="Acidic residues" evidence="6">
    <location>
        <begin position="3543"/>
        <end position="3560"/>
    </location>
</feature>
<feature type="compositionally biased region" description="Basic and acidic residues" evidence="6">
    <location>
        <begin position="3790"/>
        <end position="3800"/>
    </location>
</feature>
<feature type="compositionally biased region" description="Acidic residues" evidence="6">
    <location>
        <begin position="4006"/>
        <end position="4016"/>
    </location>
</feature>
<feature type="compositionally biased region" description="Acidic residues" evidence="6">
    <location>
        <begin position="3311"/>
        <end position="3323"/>
    </location>
</feature>
<feature type="compositionally biased region" description="Basic and acidic residues" evidence="6">
    <location>
        <begin position="1610"/>
        <end position="1619"/>
    </location>
</feature>
<feature type="compositionally biased region" description="Polar residues" evidence="6">
    <location>
        <begin position="2084"/>
        <end position="2095"/>
    </location>
</feature>
<feature type="compositionally biased region" description="Acidic residues" evidence="6">
    <location>
        <begin position="3343"/>
        <end position="3354"/>
    </location>
</feature>
<feature type="compositionally biased region" description="Polar residues" evidence="6">
    <location>
        <begin position="898"/>
        <end position="909"/>
    </location>
</feature>
<feature type="compositionally biased region" description="Acidic residues" evidence="6">
    <location>
        <begin position="3838"/>
        <end position="3859"/>
    </location>
</feature>
<feature type="compositionally biased region" description="Low complexity" evidence="6">
    <location>
        <begin position="3826"/>
        <end position="3837"/>
    </location>
</feature>
<feature type="compositionally biased region" description="Basic and acidic residues" evidence="6">
    <location>
        <begin position="4106"/>
        <end position="4121"/>
    </location>
</feature>
<feature type="compositionally biased region" description="Low complexity" evidence="6">
    <location>
        <begin position="2303"/>
        <end position="2321"/>
    </location>
</feature>
<feature type="compositionally biased region" description="Basic and acidic residues" evidence="6">
    <location>
        <begin position="855"/>
        <end position="867"/>
    </location>
</feature>
<dbReference type="InterPro" id="IPR003533">
    <property type="entry name" value="Doublecortin_dom"/>
</dbReference>
<feature type="compositionally biased region" description="Acidic residues" evidence="6">
    <location>
        <begin position="3416"/>
        <end position="3425"/>
    </location>
</feature>
<feature type="compositionally biased region" description="Polar residues" evidence="6">
    <location>
        <begin position="769"/>
        <end position="791"/>
    </location>
</feature>
<feature type="compositionally biased region" description="Polar residues" evidence="6">
    <location>
        <begin position="1802"/>
        <end position="1811"/>
    </location>
</feature>
<feature type="compositionally biased region" description="Basic and acidic residues" evidence="6">
    <location>
        <begin position="2961"/>
        <end position="2991"/>
    </location>
</feature>
<feature type="compositionally biased region" description="Acidic residues" evidence="6">
    <location>
        <begin position="3701"/>
        <end position="3723"/>
    </location>
</feature>
<dbReference type="Gene3D" id="3.10.20.230">
    <property type="entry name" value="Doublecortin domain"/>
    <property type="match status" value="1"/>
</dbReference>
<evidence type="ECO:0000256" key="6">
    <source>
        <dbReference type="SAM" id="MobiDB-lite"/>
    </source>
</evidence>
<feature type="compositionally biased region" description="Acidic residues" evidence="6">
    <location>
        <begin position="3641"/>
        <end position="3658"/>
    </location>
</feature>
<feature type="compositionally biased region" description="Low complexity" evidence="6">
    <location>
        <begin position="27"/>
        <end position="40"/>
    </location>
</feature>
<feature type="compositionally biased region" description="Basic and acidic residues" evidence="6">
    <location>
        <begin position="835"/>
        <end position="844"/>
    </location>
</feature>
<protein>
    <submittedName>
        <fullName evidence="8">Retinitis pigmentosa 1-like 1 protein</fullName>
    </submittedName>
</protein>
<feature type="compositionally biased region" description="Polar residues" evidence="6">
    <location>
        <begin position="1047"/>
        <end position="1070"/>
    </location>
</feature>
<sequence length="4419" mass="479028">MASHKQSFQCFDAITDDPSLKPPLPHGHYSSASFRGSSGSTRLEPLEDHGCYLCADHQQAKALASEASGAYSNPWYHFQTHPHSQQYTIRRPTRTEEAPGQVDDHHLHHHHHHRHSRKIVLVKNSDPSVRRTIILHRRSLRSLALFMDEVSELMQCLIRKLYTLEGHKIDSVQSLLQCPSILVCVGREPFHPLLLDSFRKNSYDKLPRLNTKSRSSVCSDEKGVKKNVNFGLETKRSAINPMCDSSNRSARLSTSSEKLFPSGLNSLPPGHRGACPHPGENTMDDDIEKRVLVNKDGSLSMEMKVRFRLLHNETLHWSTEVKKSKSSFNEAHIVPDDACSLSHGSAESCSEADSLSAGEADETYSTKHYQKHFEEPHCQHCCSQCQEYDIWKNPVPPDQGSVRRIRSSSSSASSRRIVCKKASTDSMRTMSSEEYTEHVVEKATCIQQTFGQQGDTTIEKCTINHCHSRSEVRSVSPKTKSTSAVEDKFENTHVSENDRPDVISSNLPKDQLSVQITQPVEEEERPVSVVSASSQILASLKEDQDDEDVDLPVSISRTSQEDEESKDAEPNACSTTPCKSPASLAHLSPRPPSKTSPLGRSKRSKKLVSPEVDDEEGRSEASASPKALSEPKVCKCVVTKDTAIPGASESNEKLEDIQLQTDVEDEKEERALSAMSAKSKTSVKSLSELSASNESENADECTGVNGEMIEERSSSAISIKSNISGKSNVSEVLEKDGRAPSAMSIKSQKSDKSRKNEIADNVSEEQISEVRTSSAMSVKSNTSLRSKTSDNGFDELATLQDNVEERAESAVSSKSNISATSSRSKEPQSIPNEASEEKIEEKASSVKSGTSNKSGIKEVANDDHILERAPSSISMKSNISARSKMSIELSELEDQDRAPSSISVISNVSHKSKSDISEAASFHEGDESANSVKLNTSEADEDPQVELAGERSPSSVSSKSNISTRSRTSRSVEADQDEVQEKEDVQERASSAISVKSATSARSRKSETTPKLGEEMKERASSVMSTKSNASLKSNKSKMEEEEIANRASSALSAKSEVSTSSRKSNQTDVEQMEGRPSSPISAKSKVSVRSKGSKMSEVPGDDDQSSVAASHTSETLNECSTTPGETCKSTQKTPDKEERASSALSTKSNNSAKSKKSKISDMADDIVSDDLRSASAMSSKSNVSAKSVKSGVSELVTEGPVEALDQTEEQAQRALSSQSNHSGVRISDGVEVAEERALSAMSSKSNASQRSKKSNNLKVPTALPQAANHQTEEQAHSALPARSSISKRSSEAKISDVLTDEFVDVKDQEEERASSVLSAKSSISAKSKKSKASATDVKADDKENAERVPSAMSGRSDISTKTSLSAKSKVSNVSEVPPEELDNEESEVKALSIPKSSISVRSNKSKHSELGVEEELQNIERPPSAISVISDGTPEENENTNDSEFQERAPSGVSAKSSISAKSKKSKASATDVKADDKENGDRVPSAMSGRSDISTKTSVSAKSKASKVSELPTEDHDDEESEVKAPSITKSSISVRSNKSKHSELGAEEEVQNIQRPPSAISVISDGTPEENENTNDSEIQERAPSVLSSKSSISAKSKKSKASATDIKADDKENGDRVPSAMSGRSDISTKTSVSAKSKASKVSELPREDHDDEESEVKAPSITKSSISVRSNKSKHSEFGAEEEVQNIQRPPSAISVISDATPEENENTNDSEIQERAPSVLSSKSSISAKSKKSKASATDVKADDKENGDRVPSAMSGRSDISTKTSVSAKSKASKVSELPTEDHDDEESEVKAPSITKSSISVRSNKSKHSELGAEEEVQNIQRPPSAISVISDGTPEENENTNDSEIQERAPSVLSSKSSISAKSKKSKAFATDIKADDKENGDRVPSAMSGRSDISTKTSVSAKSKASKVSELQREDHDDEESEVKAPSITKSSISVRSNKSKHSELGAEEEVQNIQRPPSAISVISDATPEENENTNDSEIQERAPSGVSAKSCSSVRSRTSKVSEIIIDEPNNQKVERAPSSRSLKSDASGRSGPDDPVNEEKEARTESALSSISARSNKSENSEIISSVKQRAPSTASVTSKTSARSKRSNISVVAPKEIGNTDTGDGRASSAMSAKSCVSEKSKCSERTAVEDEEVNKVVDRTTSSLSVKSNQSITSDATGKSSIVPAKSNASAISHLSEVEEPDRRSTSVVSNASAETKTSKANHSPSKLSVKSNVSTRSKKSKVSEGEDHACTNTEDVELNRDESPLSDQSKVSHRENSNECICGAINKPSSPVASSEKDFDLEEVPASPLSKKSAKSKISSVGSTSERALTPTSTSVSIGIVEDHEADDVEEIDGGAVSVNSRTSSKTEICGKSDQCLSESPVQITNEATPTPEERPISSSSAKSDVSGKSKSKSSHCGSACPIDTIQDRDDVASNKYLTDSHPSANSSMKQSSQTQEIRPSSNVSSWSVHTEITGQEKAESPDVTHKPQSVCSKFSSTKQKEKTSPASSASAISDSGKSKTKEENTAGVTNRPKSNKSRSSSHLKVNVQKNDVEAGVNERSNKLNTRKSTQKVEDNAPRCHSAPLSFTSGNQLSPCPPKSPKKSKKPVILLGSSNDSVLSQIVPAPEPREEYTDHLKAAAEKPQSCRSETNVSEVKSEKSSKCRKRIGSNTSCNKMDDDMSDLSPSCLPNASPTEVVNEWLRKIPSDTTLCDLVDEFHDNYDLIEPLCTSHVPSGDDNEHESLQPSDVTKLETQNEMEDAHVVNTEGSTEKKTPEVAQGDRSQRGDGPKMFDSSVLVMKVLLSPKLDRCNSLPEVSPVYGRKLSASAQGLLDCLANLQLLDFGPSDEDGKKEKYQELMSMLKSLWLCDPKESEKTSEERNKCLDEEFKARSSSGVDVNSGSTGSVKSNVNDGTQAQINTECEVLDTLTKIQEVDETVEGEASETPQSKYDSATPEIANRAQLTPETKDTVEGKLKDDVPGSEETIRSNDSPRELIETPLSSNKSSENNPKKEETESDRQEDTSSGSAPKQPRGQLSKKLSQDPDPVWVLNLLNKLEKQFMTHYVNAMAEFKVRWDLDDNEQLDAMICELQHEVRKRIQSSIDRELRKIQGRAGRPRPPKETMSRESTIQTEQRRRRLKVMRNQSVDPQPAKSDDDYTMTGTDFSDQRSDDEYCPCDTCLKKKMTSKHVLPAEMLNSAPVMMDFDLRRILQMKKSPPTDEKIEETANKQDGRMEGDDAGLEAVLEENEKEGADKEILAFCAQEIEYEKQESEDGEEEDSASSSYVEDSSEKQSNIPRQLEKDVDKVGEIAEMTTTQDEEQEDNIESDSDSVAVKESASSYKMNKLDVANDDISELDDLMQTEAKEEASEEHTEEESEEQDKTADDETAEEGQTAKTEYVVEGETKDTLEDGQIAEAVAAGEEGETAEGETAEVGQVAEAKTLRDGETAEVETAEEGETVEDEASEDGRTAEAKITAENRQTSEDETAEEGESVNDEIGEEHAITENETAEDGQTAEDETEEEGESVNDDFGEENATIDNETAEGGQTAEDETGDEGETVNEDTAEEHEMAKSQTAEDGQTAEDETGESETVNEDTAEEHEKAKSKTAEGEQTAEDETEEEGESVNDNFGEENATTENETAEGGQTAEDETGDEGETVNEDTAEEHEMAKSETAEDGQTAEDETGDEGETVNEDTAEEHEMAKSETAEDGQTAEDETGESETVNEDTAEEHEKAKSKTAEGEQTAEDETEEEGESVNDNFGEENATTENETAEGGQTAEDETGDEGETVNEDTAEEHEMAKSKTAEDGQTAEDETGEEGETVNEDTEEGHETTGSETAEGGQTAEDETAEDGETDEDKSAEEGETTEDRTSEDGRTAEAETIGEDEITEDETGGEGETSAKNESVEEEETAETEAVEDSNIEGETAVDNTVEEHEMAENESVEDGQDETVRESDTEDGDTAKESEIAEDEKAENAQSSEVEAAEDEQNAEADSGERDTSDNGAVDDERTAEESETAEDETEAEKDTAEGTSVERVTDVQRTNEDEDNTDDSGTAEGMSAEEKETSEAETADEGTTEAEVSEEKAAVEDSNVAEDKNAVVELSEQTSETAGDETDKSHSNNDEDKETVSCEAAENEDVLSNTEDTESHDVLTNVEVIEDETPLKNNGDIVLDSVDDKGEESGKEDDDVEIMANKPGHVANTGESAEAGDEAEDDTEPDMETDEGEHNRNTLALQPLSQPKPKDDKPDGTASFNVLVKHNSESEDGADADVEDSETEVIDLSSESENKPQRKTALKTLKTLIYTLKFLSAAGQSKRKEEDNEHVVEAEETPEDRSDDAEESSCVEKDEVEENQKEKSKLSDITEDTAEDETNETNDYSEDHEWESSEHSLQKQITKSSLESQPGSFDEVLEEQAKNQKGLNHLKANR</sequence>
<feature type="compositionally biased region" description="Acidic residues" evidence="6">
    <location>
        <begin position="3899"/>
        <end position="3915"/>
    </location>
</feature>
<evidence type="ECO:0000256" key="3">
    <source>
        <dbReference type="ARBA" id="ARBA00022490"/>
    </source>
</evidence>
<feature type="region of interest" description="Disordered" evidence="6">
    <location>
        <begin position="19"/>
        <end position="40"/>
    </location>
</feature>
<feature type="compositionally biased region" description="Polar residues" evidence="6">
    <location>
        <begin position="4383"/>
        <end position="4396"/>
    </location>
</feature>
<feature type="compositionally biased region" description="Basic and acidic residues" evidence="6">
    <location>
        <begin position="1338"/>
        <end position="1347"/>
    </location>
</feature>
<feature type="compositionally biased region" description="Basic and acidic residues" evidence="6">
    <location>
        <begin position="3004"/>
        <end position="3017"/>
    </location>
</feature>
<feature type="compositionally biased region" description="Low complexity" evidence="6">
    <location>
        <begin position="951"/>
        <end position="971"/>
    </location>
</feature>
<feature type="region of interest" description="Disordered" evidence="6">
    <location>
        <begin position="3103"/>
        <end position="3165"/>
    </location>
</feature>
<feature type="region of interest" description="Disordered" evidence="6">
    <location>
        <begin position="472"/>
        <end position="510"/>
    </location>
</feature>
<feature type="compositionally biased region" description="Low complexity" evidence="6">
    <location>
        <begin position="2501"/>
        <end position="2512"/>
    </location>
</feature>
<feature type="region of interest" description="Disordered" evidence="6">
    <location>
        <begin position="3258"/>
        <end position="4284"/>
    </location>
</feature>
<feature type="compositionally biased region" description="Acidic residues" evidence="6">
    <location>
        <begin position="3574"/>
        <end position="3592"/>
    </location>
</feature>
<dbReference type="PANTHER" id="PTHR23005">
    <property type="entry name" value="RETINITIS PIGMENTOSA 1 PROTEIN"/>
    <property type="match status" value="1"/>
</dbReference>
<feature type="compositionally biased region" description="Basic and acidic residues" evidence="6">
    <location>
        <begin position="3211"/>
        <end position="3230"/>
    </location>
</feature>
<dbReference type="Proteomes" id="UP000830375">
    <property type="component" value="Unassembled WGS sequence"/>
</dbReference>
<feature type="compositionally biased region" description="Polar residues" evidence="6">
    <location>
        <begin position="2432"/>
        <end position="2470"/>
    </location>
</feature>
<feature type="compositionally biased region" description="Basic and acidic residues" evidence="6">
    <location>
        <begin position="4335"/>
        <end position="4353"/>
    </location>
</feature>
<keyword evidence="9" id="KW-1185">Reference proteome</keyword>
<feature type="compositionally biased region" description="Acidic residues" evidence="6">
    <location>
        <begin position="3932"/>
        <end position="3941"/>
    </location>
</feature>
<dbReference type="PANTHER" id="PTHR23005:SF3">
    <property type="entry name" value="RETINITIS PIGMENTOSA 1-LIKE 1 PROTEIN"/>
    <property type="match status" value="1"/>
</dbReference>
<feature type="region of interest" description="Disordered" evidence="6">
    <location>
        <begin position="3207"/>
        <end position="3230"/>
    </location>
</feature>
<comment type="subcellular location">
    <subcellularLocation>
        <location evidence="1">Cell projection</location>
    </subcellularLocation>
    <subcellularLocation>
        <location evidence="2">Cytoplasm</location>
    </subcellularLocation>
</comment>
<feature type="compositionally biased region" description="Basic and acidic residues" evidence="6">
    <location>
        <begin position="4307"/>
        <end position="4318"/>
    </location>
</feature>
<evidence type="ECO:0000313" key="8">
    <source>
        <dbReference type="EMBL" id="KAI2651882.1"/>
    </source>
</evidence>
<dbReference type="Pfam" id="PF03607">
    <property type="entry name" value="DCX"/>
    <property type="match status" value="1"/>
</dbReference>
<feature type="compositionally biased region" description="Polar residues" evidence="6">
    <location>
        <begin position="2154"/>
        <end position="2175"/>
    </location>
</feature>
<feature type="compositionally biased region" description="Polar residues" evidence="6">
    <location>
        <begin position="2371"/>
        <end position="2385"/>
    </location>
</feature>
<feature type="compositionally biased region" description="Polar residues" evidence="6">
    <location>
        <begin position="988"/>
        <end position="1001"/>
    </location>
</feature>
<organism evidence="8 9">
    <name type="scientific">Labeo rohita</name>
    <name type="common">Indian major carp</name>
    <name type="synonym">Cyprinus rohita</name>
    <dbReference type="NCBI Taxonomy" id="84645"/>
    <lineage>
        <taxon>Eukaryota</taxon>
        <taxon>Metazoa</taxon>
        <taxon>Chordata</taxon>
        <taxon>Craniata</taxon>
        <taxon>Vertebrata</taxon>
        <taxon>Euteleostomi</taxon>
        <taxon>Actinopterygii</taxon>
        <taxon>Neopterygii</taxon>
        <taxon>Teleostei</taxon>
        <taxon>Ostariophysi</taxon>
        <taxon>Cypriniformes</taxon>
        <taxon>Cyprinidae</taxon>
        <taxon>Labeoninae</taxon>
        <taxon>Labeonini</taxon>
        <taxon>Labeo</taxon>
    </lineage>
</organism>
<feature type="compositionally biased region" description="Basic and acidic residues" evidence="6">
    <location>
        <begin position="3860"/>
        <end position="3872"/>
    </location>
</feature>
<name>A0ABQ8LPM2_LABRO</name>
<feature type="compositionally biased region" description="Basic and acidic residues" evidence="6">
    <location>
        <begin position="3460"/>
        <end position="3477"/>
    </location>
</feature>
<keyword evidence="4" id="KW-0677">Repeat</keyword>
<feature type="compositionally biased region" description="Polar residues" evidence="6">
    <location>
        <begin position="1938"/>
        <end position="1947"/>
    </location>
</feature>
<feature type="compositionally biased region" description="Basic and acidic residues" evidence="6">
    <location>
        <begin position="1882"/>
        <end position="1891"/>
    </location>
</feature>
<feature type="compositionally biased region" description="Polar residues" evidence="6">
    <location>
        <begin position="871"/>
        <end position="883"/>
    </location>
</feature>
<feature type="compositionally biased region" description="Acidic residues" evidence="6">
    <location>
        <begin position="3668"/>
        <end position="3691"/>
    </location>
</feature>
<feature type="compositionally biased region" description="Basic and acidic residues" evidence="6">
    <location>
        <begin position="912"/>
        <end position="926"/>
    </location>
</feature>
<feature type="compositionally biased region" description="Polar residues" evidence="6">
    <location>
        <begin position="2354"/>
        <end position="2363"/>
    </location>
</feature>
<feature type="compositionally biased region" description="Acidic residues" evidence="6">
    <location>
        <begin position="3875"/>
        <end position="3888"/>
    </location>
</feature>
<feature type="compositionally biased region" description="Polar residues" evidence="6">
    <location>
        <begin position="810"/>
        <end position="832"/>
    </location>
</feature>
<feature type="compositionally biased region" description="Low complexity" evidence="6">
    <location>
        <begin position="1496"/>
        <end position="1511"/>
    </location>
</feature>
<proteinExistence type="predicted"/>
<feature type="compositionally biased region" description="Low complexity" evidence="6">
    <location>
        <begin position="1315"/>
        <end position="1326"/>
    </location>
</feature>
<feature type="compositionally biased region" description="Polar residues" evidence="6">
    <location>
        <begin position="1214"/>
        <end position="1223"/>
    </location>
</feature>
<feature type="compositionally biased region" description="Low complexity" evidence="6">
    <location>
        <begin position="1904"/>
        <end position="1919"/>
    </location>
</feature>
<feature type="compositionally biased region" description="Basic and acidic residues" evidence="6">
    <location>
        <begin position="94"/>
        <end position="106"/>
    </location>
</feature>
<feature type="compositionally biased region" description="Polar residues" evidence="6">
    <location>
        <begin position="1357"/>
        <end position="1375"/>
    </location>
</feature>
<keyword evidence="3" id="KW-0963">Cytoplasm</keyword>
<dbReference type="SMART" id="SM00537">
    <property type="entry name" value="DCX"/>
    <property type="match status" value="1"/>
</dbReference>
<feature type="compositionally biased region" description="Low complexity" evidence="6">
    <location>
        <begin position="714"/>
        <end position="730"/>
    </location>
</feature>
<feature type="compositionally biased region" description="Basic and acidic residues" evidence="6">
    <location>
        <begin position="1746"/>
        <end position="1755"/>
    </location>
</feature>
<feature type="compositionally biased region" description="Basic and acidic residues" evidence="6">
    <location>
        <begin position="3942"/>
        <end position="3959"/>
    </location>
</feature>
<feature type="compositionally biased region" description="Acidic residues" evidence="6">
    <location>
        <begin position="3606"/>
        <end position="3618"/>
    </location>
</feature>